<evidence type="ECO:0000256" key="2">
    <source>
        <dbReference type="ARBA" id="ARBA00023125"/>
    </source>
</evidence>
<dbReference type="Pfam" id="PF22381">
    <property type="entry name" value="Staph_reg_Sar_Rot"/>
    <property type="match status" value="1"/>
</dbReference>
<dbReference type="AlphaFoldDB" id="A0A0R1VCA0"/>
<dbReference type="GO" id="GO:0003700">
    <property type="term" value="F:DNA-binding transcription factor activity"/>
    <property type="evidence" value="ECO:0007669"/>
    <property type="project" value="InterPro"/>
</dbReference>
<reference evidence="6 7" key="1">
    <citation type="journal article" date="2015" name="Genome Announc.">
        <title>Expanding the biotechnology potential of lactobacilli through comparative genomics of 213 strains and associated genera.</title>
        <authorList>
            <person name="Sun Z."/>
            <person name="Harris H.M."/>
            <person name="McCann A."/>
            <person name="Guo C."/>
            <person name="Argimon S."/>
            <person name="Zhang W."/>
            <person name="Yang X."/>
            <person name="Jeffery I.B."/>
            <person name="Cooney J.C."/>
            <person name="Kagawa T.F."/>
            <person name="Liu W."/>
            <person name="Song Y."/>
            <person name="Salvetti E."/>
            <person name="Wrobel A."/>
            <person name="Rasinkangas P."/>
            <person name="Parkhill J."/>
            <person name="Rea M.C."/>
            <person name="O'Sullivan O."/>
            <person name="Ritari J."/>
            <person name="Douillard F.P."/>
            <person name="Paul Ross R."/>
            <person name="Yang R."/>
            <person name="Briner A.E."/>
            <person name="Felis G.E."/>
            <person name="de Vos W.M."/>
            <person name="Barrangou R."/>
            <person name="Klaenhammer T.R."/>
            <person name="Caufield P.W."/>
            <person name="Cui Y."/>
            <person name="Zhang H."/>
            <person name="O'Toole P.W."/>
        </authorList>
    </citation>
    <scope>NUCLEOTIDE SEQUENCE [LARGE SCALE GENOMIC DNA]</scope>
    <source>
        <strain evidence="6 7">DSM 16761</strain>
    </source>
</reference>
<keyword evidence="3" id="KW-0804">Transcription</keyword>
<evidence type="ECO:0000256" key="1">
    <source>
        <dbReference type="ARBA" id="ARBA00023015"/>
    </source>
</evidence>
<dbReference type="eggNOG" id="ENOG5030A72">
    <property type="taxonomic scope" value="Bacteria"/>
</dbReference>
<dbReference type="InterPro" id="IPR055166">
    <property type="entry name" value="Transc_reg_Sar_Rot_HTH"/>
</dbReference>
<dbReference type="PATRIC" id="fig|1423767.3.peg.1463"/>
<sequence length="138" mass="15677">MDVLFFSTIADQIKKEINHKCGLNISQTRILLYFDETHNQALAMGKLAEALNISLSTLSRQLQQKKTQNYIKVTRSEKDSSKIVSLNDEGMEKAQELKSVLAEIEKNLFVYLDQDASTLFIKQLNEIAHTSASLEKIE</sequence>
<dbReference type="EMBL" id="AZFU01000034">
    <property type="protein sequence ID" value="KRM03023.1"/>
    <property type="molecule type" value="Genomic_DNA"/>
</dbReference>
<dbReference type="SUPFAM" id="SSF46785">
    <property type="entry name" value="Winged helix' DNA-binding domain"/>
    <property type="match status" value="1"/>
</dbReference>
<feature type="coiled-coil region" evidence="4">
    <location>
        <begin position="48"/>
        <end position="107"/>
    </location>
</feature>
<feature type="domain" description="HTH marR-type" evidence="5">
    <location>
        <begin position="16"/>
        <end position="117"/>
    </location>
</feature>
<evidence type="ECO:0000259" key="5">
    <source>
        <dbReference type="SMART" id="SM00347"/>
    </source>
</evidence>
<protein>
    <submittedName>
        <fullName evidence="6">L-fucose operon regulator</fullName>
    </submittedName>
</protein>
<evidence type="ECO:0000313" key="7">
    <source>
        <dbReference type="Proteomes" id="UP000051307"/>
    </source>
</evidence>
<dbReference type="Proteomes" id="UP000051307">
    <property type="component" value="Unassembled WGS sequence"/>
</dbReference>
<comment type="caution">
    <text evidence="6">The sequence shown here is derived from an EMBL/GenBank/DDBJ whole genome shotgun (WGS) entry which is preliminary data.</text>
</comment>
<proteinExistence type="predicted"/>
<evidence type="ECO:0000313" key="6">
    <source>
        <dbReference type="EMBL" id="KRM03023.1"/>
    </source>
</evidence>
<accession>A0A0R1VCA0</accession>
<keyword evidence="4" id="KW-0175">Coiled coil</keyword>
<dbReference type="OrthoDB" id="2317885at2"/>
<evidence type="ECO:0000256" key="4">
    <source>
        <dbReference type="SAM" id="Coils"/>
    </source>
</evidence>
<dbReference type="SMART" id="SM00347">
    <property type="entry name" value="HTH_MARR"/>
    <property type="match status" value="1"/>
</dbReference>
<dbReference type="RefSeq" id="WP_025014613.1">
    <property type="nucleotide sequence ID" value="NZ_AZFU01000034.1"/>
</dbReference>
<gene>
    <name evidence="6" type="ORF">FC59_GL001408</name>
</gene>
<evidence type="ECO:0000256" key="3">
    <source>
        <dbReference type="ARBA" id="ARBA00023163"/>
    </source>
</evidence>
<name>A0A0R1VCA0_9LACO</name>
<dbReference type="InterPro" id="IPR036390">
    <property type="entry name" value="WH_DNA-bd_sf"/>
</dbReference>
<dbReference type="InterPro" id="IPR036388">
    <property type="entry name" value="WH-like_DNA-bd_sf"/>
</dbReference>
<keyword evidence="1" id="KW-0805">Transcription regulation</keyword>
<dbReference type="GO" id="GO:0003677">
    <property type="term" value="F:DNA binding"/>
    <property type="evidence" value="ECO:0007669"/>
    <property type="project" value="UniProtKB-KW"/>
</dbReference>
<dbReference type="InterPro" id="IPR000835">
    <property type="entry name" value="HTH_MarR-typ"/>
</dbReference>
<dbReference type="Gene3D" id="1.10.10.10">
    <property type="entry name" value="Winged helix-like DNA-binding domain superfamily/Winged helix DNA-binding domain"/>
    <property type="match status" value="1"/>
</dbReference>
<organism evidence="6 7">
    <name type="scientific">Lactobacillus kitasatonis DSM 16761 = JCM 1039</name>
    <dbReference type="NCBI Taxonomy" id="1423767"/>
    <lineage>
        <taxon>Bacteria</taxon>
        <taxon>Bacillati</taxon>
        <taxon>Bacillota</taxon>
        <taxon>Bacilli</taxon>
        <taxon>Lactobacillales</taxon>
        <taxon>Lactobacillaceae</taxon>
        <taxon>Lactobacillus</taxon>
    </lineage>
</organism>
<keyword evidence="2" id="KW-0238">DNA-binding</keyword>